<dbReference type="HOGENOM" id="CLU_007383_9_4_1"/>
<dbReference type="Pfam" id="PF01370">
    <property type="entry name" value="Epimerase"/>
    <property type="match status" value="1"/>
</dbReference>
<dbReference type="AlphaFoldDB" id="M7T8V1"/>
<dbReference type="PANTHER" id="PTHR10366:SF562">
    <property type="entry name" value="ALDEHYDE REDUCTASE II (AFU_ORTHOLOGUE AFUA_1G11360)"/>
    <property type="match status" value="1"/>
</dbReference>
<name>M7T8V1_EUTLA</name>
<evidence type="ECO:0000256" key="2">
    <source>
        <dbReference type="ARBA" id="ARBA00023445"/>
    </source>
</evidence>
<dbReference type="InterPro" id="IPR036291">
    <property type="entry name" value="NAD(P)-bd_dom_sf"/>
</dbReference>
<dbReference type="Gene3D" id="3.40.50.720">
    <property type="entry name" value="NAD(P)-binding Rossmann-like Domain"/>
    <property type="match status" value="1"/>
</dbReference>
<keyword evidence="1" id="KW-0560">Oxidoreductase</keyword>
<evidence type="ECO:0000313" key="4">
    <source>
        <dbReference type="EMBL" id="EMR63070.1"/>
    </source>
</evidence>
<dbReference type="InterPro" id="IPR050425">
    <property type="entry name" value="NAD(P)_dehydrat-like"/>
</dbReference>
<protein>
    <submittedName>
        <fullName evidence="4">Putative d-lactaldehyde dehydrogenase protein</fullName>
    </submittedName>
</protein>
<comment type="similarity">
    <text evidence="2">Belongs to the NAD(P)-dependent epimerase/dehydratase family. Dihydroflavonol-4-reductase subfamily.</text>
</comment>
<evidence type="ECO:0000313" key="5">
    <source>
        <dbReference type="Proteomes" id="UP000012174"/>
    </source>
</evidence>
<evidence type="ECO:0000256" key="1">
    <source>
        <dbReference type="ARBA" id="ARBA00023002"/>
    </source>
</evidence>
<dbReference type="PANTHER" id="PTHR10366">
    <property type="entry name" value="NAD DEPENDENT EPIMERASE/DEHYDRATASE"/>
    <property type="match status" value="1"/>
</dbReference>
<dbReference type="OMA" id="KSAYHIP"/>
<feature type="domain" description="NAD-dependent epimerase/dehydratase" evidence="3">
    <location>
        <begin position="7"/>
        <end position="178"/>
    </location>
</feature>
<dbReference type="GO" id="GO:0016616">
    <property type="term" value="F:oxidoreductase activity, acting on the CH-OH group of donors, NAD or NADP as acceptor"/>
    <property type="evidence" value="ECO:0007669"/>
    <property type="project" value="TreeGrafter"/>
</dbReference>
<gene>
    <name evidence="4" type="ORF">UCREL1_9985</name>
</gene>
<dbReference type="KEGG" id="ela:UCREL1_9985"/>
<reference evidence="5" key="1">
    <citation type="journal article" date="2013" name="Genome Announc.">
        <title>Draft genome sequence of the grapevine dieback fungus Eutypa lata UCR-EL1.</title>
        <authorList>
            <person name="Blanco-Ulate B."/>
            <person name="Rolshausen P.E."/>
            <person name="Cantu D."/>
        </authorList>
    </citation>
    <scope>NUCLEOTIDE SEQUENCE [LARGE SCALE GENOMIC DNA]</scope>
    <source>
        <strain evidence="5">UCR-EL1</strain>
    </source>
</reference>
<proteinExistence type="inferred from homology"/>
<dbReference type="EMBL" id="KB707287">
    <property type="protein sequence ID" value="EMR63070.1"/>
    <property type="molecule type" value="Genomic_DNA"/>
</dbReference>
<dbReference type="SUPFAM" id="SSF51735">
    <property type="entry name" value="NAD(P)-binding Rossmann-fold domains"/>
    <property type="match status" value="1"/>
</dbReference>
<organism evidence="4 5">
    <name type="scientific">Eutypa lata (strain UCR-EL1)</name>
    <name type="common">Grapevine dieback disease fungus</name>
    <name type="synonym">Eutypa armeniacae</name>
    <dbReference type="NCBI Taxonomy" id="1287681"/>
    <lineage>
        <taxon>Eukaryota</taxon>
        <taxon>Fungi</taxon>
        <taxon>Dikarya</taxon>
        <taxon>Ascomycota</taxon>
        <taxon>Pezizomycotina</taxon>
        <taxon>Sordariomycetes</taxon>
        <taxon>Xylariomycetidae</taxon>
        <taxon>Xylariales</taxon>
        <taxon>Diatrypaceae</taxon>
        <taxon>Eutypa</taxon>
    </lineage>
</organism>
<evidence type="ECO:0000259" key="3">
    <source>
        <dbReference type="Pfam" id="PF01370"/>
    </source>
</evidence>
<dbReference type="eggNOG" id="KOG1502">
    <property type="taxonomic scope" value="Eukaryota"/>
</dbReference>
<keyword evidence="5" id="KW-1185">Reference proteome</keyword>
<accession>M7T8V1</accession>
<dbReference type="OrthoDB" id="2735536at2759"/>
<dbReference type="Proteomes" id="UP000012174">
    <property type="component" value="Unassembled WGS sequence"/>
</dbReference>
<sequence>MDSKGIVLITGLNGYLAGWVAEGVLKEGYNVRGTVRRMESGIRVQQGLYERGYEGRVEVVQVPDIAKPGAFDEAVQASPAGTSALSSPAVEVIDKALGGTTSILESALKYGTQLRSVVYMSSGATITGKEAKVYSEKDWNTTAQVIFKERGNETGPLMAYTASKVAAEKAFWEFKEQRKPVFTMTAIQAS</sequence>
<dbReference type="STRING" id="1287681.M7T8V1"/>
<dbReference type="InterPro" id="IPR001509">
    <property type="entry name" value="Epimerase_deHydtase"/>
</dbReference>